<dbReference type="PROSITE" id="PS50853">
    <property type="entry name" value="FN3"/>
    <property type="match status" value="1"/>
</dbReference>
<accession>A0A0G0DVI7</accession>
<dbReference type="Gene3D" id="2.60.40.10">
    <property type="entry name" value="Immunoglobulins"/>
    <property type="match status" value="1"/>
</dbReference>
<dbReference type="CDD" id="cd00063">
    <property type="entry name" value="FN3"/>
    <property type="match status" value="1"/>
</dbReference>
<feature type="non-terminal residue" evidence="2">
    <location>
        <position position="1"/>
    </location>
</feature>
<evidence type="ECO:0000313" key="3">
    <source>
        <dbReference type="Proteomes" id="UP000034176"/>
    </source>
</evidence>
<dbReference type="InterPro" id="IPR003961">
    <property type="entry name" value="FN3_dom"/>
</dbReference>
<dbReference type="AlphaFoldDB" id="A0A0G0DVI7"/>
<gene>
    <name evidence="2" type="ORF">UR52_C0012G0008</name>
</gene>
<comment type="caution">
    <text evidence="2">The sequence shown here is derived from an EMBL/GenBank/DDBJ whole genome shotgun (WGS) entry which is preliminary data.</text>
</comment>
<dbReference type="GO" id="GO:0003993">
    <property type="term" value="F:acid phosphatase activity"/>
    <property type="evidence" value="ECO:0007669"/>
    <property type="project" value="InterPro"/>
</dbReference>
<protein>
    <submittedName>
        <fullName evidence="2">Fibronectin type III domain protein</fullName>
    </submittedName>
</protein>
<dbReference type="GO" id="GO:0046872">
    <property type="term" value="F:metal ion binding"/>
    <property type="evidence" value="ECO:0007669"/>
    <property type="project" value="InterPro"/>
</dbReference>
<feature type="domain" description="Fibronectin type-III" evidence="1">
    <location>
        <begin position="21"/>
        <end position="108"/>
    </location>
</feature>
<dbReference type="InterPro" id="IPR015914">
    <property type="entry name" value="PAPs_N"/>
</dbReference>
<sequence length="108" mass="12328">SHGVGTAIIKIGYLFVPEPTKISNVTAVALSPTSVKVSWTTNHPANGKVNWGYDDGIYEFEDQTDKRTSKHEFVLENLKPDTEYHYEVMSQNRNYVYDANRKFKTQAK</sequence>
<proteinExistence type="predicted"/>
<dbReference type="InterPro" id="IPR036116">
    <property type="entry name" value="FN3_sf"/>
</dbReference>
<organism evidence="2 3">
    <name type="scientific">Candidatus Gottesmanbacteria bacterium GW2011_GWA1_34_13</name>
    <dbReference type="NCBI Taxonomy" id="1618434"/>
    <lineage>
        <taxon>Bacteria</taxon>
        <taxon>Candidatus Gottesmaniibacteriota</taxon>
    </lineage>
</organism>
<evidence type="ECO:0000259" key="1">
    <source>
        <dbReference type="PROSITE" id="PS50853"/>
    </source>
</evidence>
<dbReference type="STRING" id="1618434.UR52_C0012G0008"/>
<dbReference type="InterPro" id="IPR013783">
    <property type="entry name" value="Ig-like_fold"/>
</dbReference>
<dbReference type="SUPFAM" id="SSF49265">
    <property type="entry name" value="Fibronectin type III"/>
    <property type="match status" value="1"/>
</dbReference>
<dbReference type="Proteomes" id="UP000034176">
    <property type="component" value="Unassembled WGS sequence"/>
</dbReference>
<dbReference type="EMBL" id="LBPN01000012">
    <property type="protein sequence ID" value="KKP59147.1"/>
    <property type="molecule type" value="Genomic_DNA"/>
</dbReference>
<dbReference type="Pfam" id="PF16656">
    <property type="entry name" value="Pur_ac_phosph_N"/>
    <property type="match status" value="1"/>
</dbReference>
<reference evidence="2 3" key="1">
    <citation type="journal article" date="2015" name="Nature">
        <title>rRNA introns, odd ribosomes, and small enigmatic genomes across a large radiation of phyla.</title>
        <authorList>
            <person name="Brown C.T."/>
            <person name="Hug L.A."/>
            <person name="Thomas B.C."/>
            <person name="Sharon I."/>
            <person name="Castelle C.J."/>
            <person name="Singh A."/>
            <person name="Wilkins M.J."/>
            <person name="Williams K.H."/>
            <person name="Banfield J.F."/>
        </authorList>
    </citation>
    <scope>NUCLEOTIDE SEQUENCE [LARGE SCALE GENOMIC DNA]</scope>
</reference>
<evidence type="ECO:0000313" key="2">
    <source>
        <dbReference type="EMBL" id="KKP59147.1"/>
    </source>
</evidence>
<name>A0A0G0DVI7_9BACT</name>
<dbReference type="SMART" id="SM00060">
    <property type="entry name" value="FN3"/>
    <property type="match status" value="1"/>
</dbReference>